<dbReference type="EMBL" id="JAVRRT010000010">
    <property type="protein sequence ID" value="KAK5168405.1"/>
    <property type="molecule type" value="Genomic_DNA"/>
</dbReference>
<dbReference type="InterPro" id="IPR000073">
    <property type="entry name" value="AB_hydrolase_1"/>
</dbReference>
<accession>A0AAV9P9S3</accession>
<dbReference type="RefSeq" id="XP_064658015.1">
    <property type="nucleotide sequence ID" value="XM_064804214.1"/>
</dbReference>
<dbReference type="Proteomes" id="UP001337655">
    <property type="component" value="Unassembled WGS sequence"/>
</dbReference>
<dbReference type="PANTHER" id="PTHR43798">
    <property type="entry name" value="MONOACYLGLYCEROL LIPASE"/>
    <property type="match status" value="1"/>
</dbReference>
<reference evidence="2 3" key="1">
    <citation type="submission" date="2023-08" db="EMBL/GenBank/DDBJ databases">
        <title>Black Yeasts Isolated from many extreme environments.</title>
        <authorList>
            <person name="Coleine C."/>
            <person name="Stajich J.E."/>
            <person name="Selbmann L."/>
        </authorList>
    </citation>
    <scope>NUCLEOTIDE SEQUENCE [LARGE SCALE GENOMIC DNA]</scope>
    <source>
        <strain evidence="2 3">CCFEE 5935</strain>
    </source>
</reference>
<dbReference type="PRINTS" id="PR00111">
    <property type="entry name" value="ABHYDROLASE"/>
</dbReference>
<keyword evidence="3" id="KW-1185">Reference proteome</keyword>
<evidence type="ECO:0000313" key="2">
    <source>
        <dbReference type="EMBL" id="KAK5168405.1"/>
    </source>
</evidence>
<dbReference type="InterPro" id="IPR029058">
    <property type="entry name" value="AB_hydrolase_fold"/>
</dbReference>
<dbReference type="InterPro" id="IPR050266">
    <property type="entry name" value="AB_hydrolase_sf"/>
</dbReference>
<evidence type="ECO:0000313" key="3">
    <source>
        <dbReference type="Proteomes" id="UP001337655"/>
    </source>
</evidence>
<dbReference type="SUPFAM" id="SSF53474">
    <property type="entry name" value="alpha/beta-Hydrolases"/>
    <property type="match status" value="1"/>
</dbReference>
<dbReference type="PANTHER" id="PTHR43798:SF6">
    <property type="entry name" value="HYDROLASE, PUTATIVE (AFU_ORTHOLOGUE AFUA_4G13070)-RELATED"/>
    <property type="match status" value="1"/>
</dbReference>
<dbReference type="AlphaFoldDB" id="A0AAV9P9S3"/>
<comment type="caution">
    <text evidence="2">The sequence shown here is derived from an EMBL/GenBank/DDBJ whole genome shotgun (WGS) entry which is preliminary data.</text>
</comment>
<name>A0AAV9P9S3_9PEZI</name>
<protein>
    <recommendedName>
        <fullName evidence="1">Serine aminopeptidase S33 domain-containing protein</fullName>
    </recommendedName>
</protein>
<dbReference type="Gene3D" id="3.40.50.1820">
    <property type="entry name" value="alpha/beta hydrolase"/>
    <property type="match status" value="1"/>
</dbReference>
<dbReference type="Pfam" id="PF12146">
    <property type="entry name" value="Hydrolase_4"/>
    <property type="match status" value="1"/>
</dbReference>
<evidence type="ECO:0000259" key="1">
    <source>
        <dbReference type="Pfam" id="PF12146"/>
    </source>
</evidence>
<dbReference type="GeneID" id="89928313"/>
<dbReference type="InterPro" id="IPR022742">
    <property type="entry name" value="Hydrolase_4"/>
</dbReference>
<proteinExistence type="predicted"/>
<organism evidence="2 3">
    <name type="scientific">Saxophila tyrrhenica</name>
    <dbReference type="NCBI Taxonomy" id="1690608"/>
    <lineage>
        <taxon>Eukaryota</taxon>
        <taxon>Fungi</taxon>
        <taxon>Dikarya</taxon>
        <taxon>Ascomycota</taxon>
        <taxon>Pezizomycotina</taxon>
        <taxon>Dothideomycetes</taxon>
        <taxon>Dothideomycetidae</taxon>
        <taxon>Mycosphaerellales</taxon>
        <taxon>Extremaceae</taxon>
        <taxon>Saxophila</taxon>
    </lineage>
</organism>
<feature type="domain" description="Serine aminopeptidase S33" evidence="1">
    <location>
        <begin position="42"/>
        <end position="251"/>
    </location>
</feature>
<sequence>MAEPLLSAHSVGEGIPVLVIHGWELDGSCEALDFELVFTTLSGFQRIYVDLPGMGATPAGNVRSLDDMYLRLVHFVDTTISTSRFLVIGSSCGAYLARALADRYRQQVDGLLLRVPLVEPENSKRDVDPFRALVENEELMAGVAHSDRTYLGDVLVQTPEYLSNLQSKVDGGVRAAILKSDAAVLNPIRSDVKRYRLSPQLDAGSEKFPAPTLILSGRQDEVTGYRDSLRLLEFYPRSTFAVLDRETHALPVDERTVFEALVKNWLYRVQEWQGGRG</sequence>
<gene>
    <name evidence="2" type="ORF">LTR77_006975</name>
</gene>